<proteinExistence type="predicted"/>
<gene>
    <name evidence="1" type="ORF">ACFQL7_08990</name>
</gene>
<dbReference type="Proteomes" id="UP001596417">
    <property type="component" value="Unassembled WGS sequence"/>
</dbReference>
<keyword evidence="2" id="KW-1185">Reference proteome</keyword>
<dbReference type="GeneID" id="76199547"/>
<protein>
    <submittedName>
        <fullName evidence="1">Uncharacterized protein</fullName>
    </submittedName>
</protein>
<reference evidence="1 2" key="1">
    <citation type="journal article" date="2019" name="Int. J. Syst. Evol. Microbiol.">
        <title>The Global Catalogue of Microorganisms (GCM) 10K type strain sequencing project: providing services to taxonomists for standard genome sequencing and annotation.</title>
        <authorList>
            <consortium name="The Broad Institute Genomics Platform"/>
            <consortium name="The Broad Institute Genome Sequencing Center for Infectious Disease"/>
            <person name="Wu L."/>
            <person name="Ma J."/>
        </authorList>
    </citation>
    <scope>NUCLEOTIDE SEQUENCE [LARGE SCALE GENOMIC DNA]</scope>
    <source>
        <strain evidence="1 2">RDMS1</strain>
    </source>
</reference>
<evidence type="ECO:0000313" key="1">
    <source>
        <dbReference type="EMBL" id="MFC7189979.1"/>
    </source>
</evidence>
<sequence length="49" mass="5696">MFTFETEQDIHDDRRSLTYSTRETQHFRGTVECIGPFGGGEWVIHHVGD</sequence>
<dbReference type="RefSeq" id="WP_248906378.1">
    <property type="nucleotide sequence ID" value="NZ_CP109979.1"/>
</dbReference>
<name>A0ABD5YPR3_9EURY</name>
<evidence type="ECO:0000313" key="2">
    <source>
        <dbReference type="Proteomes" id="UP001596417"/>
    </source>
</evidence>
<dbReference type="AlphaFoldDB" id="A0ABD5YPR3"/>
<dbReference type="EMBL" id="JBHTAX010000001">
    <property type="protein sequence ID" value="MFC7189979.1"/>
    <property type="molecule type" value="Genomic_DNA"/>
</dbReference>
<accession>A0ABD5YPR3</accession>
<comment type="caution">
    <text evidence="1">The sequence shown here is derived from an EMBL/GenBank/DDBJ whole genome shotgun (WGS) entry which is preliminary data.</text>
</comment>
<organism evidence="1 2">
    <name type="scientific">Halocatena marina</name>
    <dbReference type="NCBI Taxonomy" id="2934937"/>
    <lineage>
        <taxon>Archaea</taxon>
        <taxon>Methanobacteriati</taxon>
        <taxon>Methanobacteriota</taxon>
        <taxon>Stenosarchaea group</taxon>
        <taxon>Halobacteria</taxon>
        <taxon>Halobacteriales</taxon>
        <taxon>Natronomonadaceae</taxon>
        <taxon>Halocatena</taxon>
    </lineage>
</organism>